<dbReference type="OrthoDB" id="3157803at2759"/>
<evidence type="ECO:0000313" key="2">
    <source>
        <dbReference type="Proteomes" id="UP000053989"/>
    </source>
</evidence>
<feature type="non-terminal residue" evidence="1">
    <location>
        <position position="65"/>
    </location>
</feature>
<evidence type="ECO:0000313" key="1">
    <source>
        <dbReference type="EMBL" id="KIM63723.1"/>
    </source>
</evidence>
<accession>A0A0C2ZQ93</accession>
<organism evidence="1 2">
    <name type="scientific">Scleroderma citrinum Foug A</name>
    <dbReference type="NCBI Taxonomy" id="1036808"/>
    <lineage>
        <taxon>Eukaryota</taxon>
        <taxon>Fungi</taxon>
        <taxon>Dikarya</taxon>
        <taxon>Basidiomycota</taxon>
        <taxon>Agaricomycotina</taxon>
        <taxon>Agaricomycetes</taxon>
        <taxon>Agaricomycetidae</taxon>
        <taxon>Boletales</taxon>
        <taxon>Sclerodermatineae</taxon>
        <taxon>Sclerodermataceae</taxon>
        <taxon>Scleroderma</taxon>
    </lineage>
</organism>
<protein>
    <submittedName>
        <fullName evidence="1">Uncharacterized protein</fullName>
    </submittedName>
</protein>
<reference evidence="1 2" key="1">
    <citation type="submission" date="2014-04" db="EMBL/GenBank/DDBJ databases">
        <authorList>
            <consortium name="DOE Joint Genome Institute"/>
            <person name="Kuo A."/>
            <person name="Kohler A."/>
            <person name="Nagy L.G."/>
            <person name="Floudas D."/>
            <person name="Copeland A."/>
            <person name="Barry K.W."/>
            <person name="Cichocki N."/>
            <person name="Veneault-Fourrey C."/>
            <person name="LaButti K."/>
            <person name="Lindquist E.A."/>
            <person name="Lipzen A."/>
            <person name="Lundell T."/>
            <person name="Morin E."/>
            <person name="Murat C."/>
            <person name="Sun H."/>
            <person name="Tunlid A."/>
            <person name="Henrissat B."/>
            <person name="Grigoriev I.V."/>
            <person name="Hibbett D.S."/>
            <person name="Martin F."/>
            <person name="Nordberg H.P."/>
            <person name="Cantor M.N."/>
            <person name="Hua S.X."/>
        </authorList>
    </citation>
    <scope>NUCLEOTIDE SEQUENCE [LARGE SCALE GENOMIC DNA]</scope>
    <source>
        <strain evidence="1 2">Foug A</strain>
    </source>
</reference>
<keyword evidence="2" id="KW-1185">Reference proteome</keyword>
<dbReference type="InParanoid" id="A0A0C2ZQ93"/>
<sequence>MRPSATQFDLPMTHNICMYIHNAFVDLLKDLKDNIQLPTSGKISTTMDLWSADQTKASFFRLTTH</sequence>
<dbReference type="EMBL" id="KN822032">
    <property type="protein sequence ID" value="KIM63723.1"/>
    <property type="molecule type" value="Genomic_DNA"/>
</dbReference>
<proteinExistence type="predicted"/>
<name>A0A0C2ZQ93_9AGAM</name>
<dbReference type="HOGENOM" id="CLU_2856070_0_0_1"/>
<gene>
    <name evidence="1" type="ORF">SCLCIDRAFT_99252</name>
</gene>
<dbReference type="AlphaFoldDB" id="A0A0C2ZQ93"/>
<reference evidence="2" key="2">
    <citation type="submission" date="2015-01" db="EMBL/GenBank/DDBJ databases">
        <title>Evolutionary Origins and Diversification of the Mycorrhizal Mutualists.</title>
        <authorList>
            <consortium name="DOE Joint Genome Institute"/>
            <consortium name="Mycorrhizal Genomics Consortium"/>
            <person name="Kohler A."/>
            <person name="Kuo A."/>
            <person name="Nagy L.G."/>
            <person name="Floudas D."/>
            <person name="Copeland A."/>
            <person name="Barry K.W."/>
            <person name="Cichocki N."/>
            <person name="Veneault-Fourrey C."/>
            <person name="LaButti K."/>
            <person name="Lindquist E.A."/>
            <person name="Lipzen A."/>
            <person name="Lundell T."/>
            <person name="Morin E."/>
            <person name="Murat C."/>
            <person name="Riley R."/>
            <person name="Ohm R."/>
            <person name="Sun H."/>
            <person name="Tunlid A."/>
            <person name="Henrissat B."/>
            <person name="Grigoriev I.V."/>
            <person name="Hibbett D.S."/>
            <person name="Martin F."/>
        </authorList>
    </citation>
    <scope>NUCLEOTIDE SEQUENCE [LARGE SCALE GENOMIC DNA]</scope>
    <source>
        <strain evidence="2">Foug A</strain>
    </source>
</reference>
<dbReference type="Proteomes" id="UP000053989">
    <property type="component" value="Unassembled WGS sequence"/>
</dbReference>